<gene>
    <name evidence="11" type="ORF">Tci_314792</name>
</gene>
<feature type="domain" description="Reverse transcriptase" evidence="8">
    <location>
        <begin position="76"/>
        <end position="152"/>
    </location>
</feature>
<evidence type="ECO:0000259" key="8">
    <source>
        <dbReference type="Pfam" id="PF00078"/>
    </source>
</evidence>
<dbReference type="SUPFAM" id="SSF56672">
    <property type="entry name" value="DNA/RNA polymerases"/>
    <property type="match status" value="1"/>
</dbReference>
<dbReference type="CDD" id="cd01647">
    <property type="entry name" value="RT_LTR"/>
    <property type="match status" value="1"/>
</dbReference>
<evidence type="ECO:0000256" key="5">
    <source>
        <dbReference type="ARBA" id="ARBA00022759"/>
    </source>
</evidence>
<reference evidence="11" key="1">
    <citation type="journal article" date="2019" name="Sci. Rep.">
        <title>Draft genome of Tanacetum cinerariifolium, the natural source of mosquito coil.</title>
        <authorList>
            <person name="Yamashiro T."/>
            <person name="Shiraishi A."/>
            <person name="Satake H."/>
            <person name="Nakayama K."/>
        </authorList>
    </citation>
    <scope>NUCLEOTIDE SEQUENCE</scope>
</reference>
<dbReference type="InterPro" id="IPR041577">
    <property type="entry name" value="RT_RNaseH_2"/>
</dbReference>
<dbReference type="FunFam" id="3.10.10.10:FF:000007">
    <property type="entry name" value="Retrovirus-related Pol polyprotein from transposon 17.6-like Protein"/>
    <property type="match status" value="1"/>
</dbReference>
<dbReference type="GO" id="GO:0003676">
    <property type="term" value="F:nucleic acid binding"/>
    <property type="evidence" value="ECO:0007669"/>
    <property type="project" value="InterPro"/>
</dbReference>
<dbReference type="PANTHER" id="PTHR34072:SF52">
    <property type="entry name" value="RIBONUCLEASE H"/>
    <property type="match status" value="1"/>
</dbReference>
<feature type="domain" description="Tf2-1-like SH3-like" evidence="10">
    <location>
        <begin position="400"/>
        <end position="426"/>
    </location>
</feature>
<name>A0A699H4V7_TANCI</name>
<keyword evidence="6" id="KW-0378">Hydrolase</keyword>
<dbReference type="InterPro" id="IPR012337">
    <property type="entry name" value="RNaseH-like_sf"/>
</dbReference>
<evidence type="ECO:0000256" key="3">
    <source>
        <dbReference type="ARBA" id="ARBA00022695"/>
    </source>
</evidence>
<evidence type="ECO:0000256" key="6">
    <source>
        <dbReference type="ARBA" id="ARBA00022801"/>
    </source>
</evidence>
<keyword evidence="7" id="KW-0695">RNA-directed DNA polymerase</keyword>
<evidence type="ECO:0008006" key="12">
    <source>
        <dbReference type="Google" id="ProtNLM"/>
    </source>
</evidence>
<dbReference type="GO" id="GO:0003964">
    <property type="term" value="F:RNA-directed DNA polymerase activity"/>
    <property type="evidence" value="ECO:0007669"/>
    <property type="project" value="UniProtKB-KW"/>
</dbReference>
<dbReference type="Gene3D" id="3.10.10.10">
    <property type="entry name" value="HIV Type 1 Reverse Transcriptase, subunit A, domain 1"/>
    <property type="match status" value="1"/>
</dbReference>
<dbReference type="SUPFAM" id="SSF53098">
    <property type="entry name" value="Ribonuclease H-like"/>
    <property type="match status" value="1"/>
</dbReference>
<evidence type="ECO:0000256" key="7">
    <source>
        <dbReference type="ARBA" id="ARBA00022918"/>
    </source>
</evidence>
<evidence type="ECO:0000256" key="2">
    <source>
        <dbReference type="ARBA" id="ARBA00022679"/>
    </source>
</evidence>
<dbReference type="InterPro" id="IPR043502">
    <property type="entry name" value="DNA/RNA_pol_sf"/>
</dbReference>
<keyword evidence="4" id="KW-0540">Nuclease</keyword>
<dbReference type="InterPro" id="IPR036397">
    <property type="entry name" value="RNaseH_sf"/>
</dbReference>
<dbReference type="GO" id="GO:0008233">
    <property type="term" value="F:peptidase activity"/>
    <property type="evidence" value="ECO:0007669"/>
    <property type="project" value="UniProtKB-KW"/>
</dbReference>
<feature type="domain" description="Reverse transcriptase/retrotransposon-derived protein RNase H-like" evidence="9">
    <location>
        <begin position="157"/>
        <end position="235"/>
    </location>
</feature>
<accession>A0A699H4V7</accession>
<keyword evidence="3" id="KW-0548">Nucleotidyltransferase</keyword>
<proteinExistence type="predicted"/>
<dbReference type="InterPro" id="IPR043128">
    <property type="entry name" value="Rev_trsase/Diguanyl_cyclase"/>
</dbReference>
<keyword evidence="1" id="KW-0645">Protease</keyword>
<dbReference type="EMBL" id="BKCJ010107727">
    <property type="protein sequence ID" value="GEX42817.1"/>
    <property type="molecule type" value="Genomic_DNA"/>
</dbReference>
<dbReference type="Gene3D" id="3.30.70.270">
    <property type="match status" value="1"/>
</dbReference>
<evidence type="ECO:0000256" key="1">
    <source>
        <dbReference type="ARBA" id="ARBA00022670"/>
    </source>
</evidence>
<dbReference type="CDD" id="cd09274">
    <property type="entry name" value="RNase_HI_RT_Ty3"/>
    <property type="match status" value="1"/>
</dbReference>
<keyword evidence="5" id="KW-0255">Endonuclease</keyword>
<comment type="caution">
    <text evidence="11">The sequence shown here is derived from an EMBL/GenBank/DDBJ whole genome shotgun (WGS) entry which is preliminary data.</text>
</comment>
<evidence type="ECO:0000313" key="11">
    <source>
        <dbReference type="EMBL" id="GEX42817.1"/>
    </source>
</evidence>
<dbReference type="Pfam" id="PF17919">
    <property type="entry name" value="RT_RNaseH_2"/>
    <property type="match status" value="1"/>
</dbReference>
<dbReference type="Pfam" id="PF24626">
    <property type="entry name" value="SH3_Tf2-1"/>
    <property type="match status" value="1"/>
</dbReference>
<evidence type="ECO:0000259" key="9">
    <source>
        <dbReference type="Pfam" id="PF17919"/>
    </source>
</evidence>
<organism evidence="11">
    <name type="scientific">Tanacetum cinerariifolium</name>
    <name type="common">Dalmatian daisy</name>
    <name type="synonym">Chrysanthemum cinerariifolium</name>
    <dbReference type="NCBI Taxonomy" id="118510"/>
    <lineage>
        <taxon>Eukaryota</taxon>
        <taxon>Viridiplantae</taxon>
        <taxon>Streptophyta</taxon>
        <taxon>Embryophyta</taxon>
        <taxon>Tracheophyta</taxon>
        <taxon>Spermatophyta</taxon>
        <taxon>Magnoliopsida</taxon>
        <taxon>eudicotyledons</taxon>
        <taxon>Gunneridae</taxon>
        <taxon>Pentapetalae</taxon>
        <taxon>asterids</taxon>
        <taxon>campanulids</taxon>
        <taxon>Asterales</taxon>
        <taxon>Asteraceae</taxon>
        <taxon>Asteroideae</taxon>
        <taxon>Anthemideae</taxon>
        <taxon>Anthemidinae</taxon>
        <taxon>Tanacetum</taxon>
    </lineage>
</organism>
<evidence type="ECO:0000256" key="4">
    <source>
        <dbReference type="ARBA" id="ARBA00022722"/>
    </source>
</evidence>
<dbReference type="InterPro" id="IPR000477">
    <property type="entry name" value="RT_dom"/>
</dbReference>
<dbReference type="AlphaFoldDB" id="A0A699H4V7"/>
<sequence length="506" mass="58144">MLMIQPYNSSSRSVSPFALSLTPRISTVESIKELTLIIHVKMKMKSLWSYSIDAAPNSNTCLPNRQTQNQITLTTSCCFRLRVHEEDIPKTAFRTRYGHFEFTVMPFGLTNAPTVFIDLMNWVCKPYLDKFVIVFIDDILIYSKSKEDHKKNKKYEWGVEQEEAFQILKSNLCDAPILSLPDGVEDFVVYCDASNQGLGCVLMQKGKVIAYALRQLKIHEKNYTTHDLELGAVMFPLLEKELNMRQMRWIELFSDYECEIRYHPGKANVVAYALSRNERVKPRRVRVMAMAIQLGYMSTAYHPQMDGQSEHTIQTLEDMLRACVIDFGGNWDVHLPSPVQWADIRESSLIGPDLVQETTDKVALIKEKLKAMRDHQKGYADNRHKPLEFEVKDRVLLKVPVAYQLRFPEELSSVHDTFHVSNLKKFLADANRQMLLDEIKIDKTLRFVEEPVELSIVRLVKSQDEISLRMGYCDNRDLRGLIIPLELASDNGNDDVFAGFATSICG</sequence>
<dbReference type="GO" id="GO:0004519">
    <property type="term" value="F:endonuclease activity"/>
    <property type="evidence" value="ECO:0007669"/>
    <property type="project" value="UniProtKB-KW"/>
</dbReference>
<dbReference type="Gene3D" id="3.30.420.10">
    <property type="entry name" value="Ribonuclease H-like superfamily/Ribonuclease H"/>
    <property type="match status" value="1"/>
</dbReference>
<dbReference type="InterPro" id="IPR056924">
    <property type="entry name" value="SH3_Tf2-1"/>
</dbReference>
<dbReference type="PANTHER" id="PTHR34072">
    <property type="entry name" value="ENZYMATIC POLYPROTEIN-RELATED"/>
    <property type="match status" value="1"/>
</dbReference>
<protein>
    <recommendedName>
        <fullName evidence="12">Reverse transcriptase domain-containing protein</fullName>
    </recommendedName>
</protein>
<dbReference type="Pfam" id="PF00078">
    <property type="entry name" value="RVT_1"/>
    <property type="match status" value="1"/>
</dbReference>
<dbReference type="GO" id="GO:0006508">
    <property type="term" value="P:proteolysis"/>
    <property type="evidence" value="ECO:0007669"/>
    <property type="project" value="UniProtKB-KW"/>
</dbReference>
<keyword evidence="2" id="KW-0808">Transferase</keyword>
<evidence type="ECO:0000259" key="10">
    <source>
        <dbReference type="Pfam" id="PF24626"/>
    </source>
</evidence>